<evidence type="ECO:0000313" key="2">
    <source>
        <dbReference type="Proteomes" id="UP000464524"/>
    </source>
</evidence>
<keyword evidence="2" id="KW-1185">Reference proteome</keyword>
<protein>
    <submittedName>
        <fullName evidence="1">Uncharacterized protein</fullName>
    </submittedName>
</protein>
<dbReference type="RefSeq" id="WP_201751610.1">
    <property type="nucleotide sequence ID" value="NZ_CP047656.1"/>
</dbReference>
<sequence>MSVIAKLMEGTETDTGVLSSLDSNADDFNKFRKVDFTFKCESKDKANTVAGF</sequence>
<organism evidence="1 2">
    <name type="scientific">Paraglaciecola mesophila</name>
    <dbReference type="NCBI Taxonomy" id="197222"/>
    <lineage>
        <taxon>Bacteria</taxon>
        <taxon>Pseudomonadati</taxon>
        <taxon>Pseudomonadota</taxon>
        <taxon>Gammaproteobacteria</taxon>
        <taxon>Alteromonadales</taxon>
        <taxon>Alteromonadaceae</taxon>
        <taxon>Paraglaciecola</taxon>
    </lineage>
</organism>
<dbReference type="KEGG" id="pmes:FX988_04095"/>
<proteinExistence type="predicted"/>
<dbReference type="Proteomes" id="UP000464524">
    <property type="component" value="Chromosome"/>
</dbReference>
<dbReference type="AlphaFoldDB" id="A0A857JP00"/>
<dbReference type="EMBL" id="CP047656">
    <property type="protein sequence ID" value="QHJ13815.1"/>
    <property type="molecule type" value="Genomic_DNA"/>
</dbReference>
<name>A0A857JP00_9ALTE</name>
<accession>A0A857JP00</accession>
<reference evidence="1 2" key="1">
    <citation type="submission" date="2019-12" db="EMBL/GenBank/DDBJ databases">
        <title>Genome sequencing and assembly of endphytes of Porphyra tenera.</title>
        <authorList>
            <person name="Park J.M."/>
            <person name="Shin R."/>
            <person name="Jo S.H."/>
        </authorList>
    </citation>
    <scope>NUCLEOTIDE SEQUENCE [LARGE SCALE GENOMIC DNA]</scope>
    <source>
        <strain evidence="1 2">GPM4</strain>
    </source>
</reference>
<gene>
    <name evidence="1" type="ORF">FX988_04095</name>
</gene>
<evidence type="ECO:0000313" key="1">
    <source>
        <dbReference type="EMBL" id="QHJ13815.1"/>
    </source>
</evidence>